<sequence length="80" mass="8469">MAAAGHRRVARFLAAIPVRVAGTISATLPCLGSTRVRCLASYRAKTDRGYVHRVAAGAQARRPFDDLIDADHAESGIPPA</sequence>
<accession>A0ABP6ZYQ2</accession>
<evidence type="ECO:0000313" key="1">
    <source>
        <dbReference type="EMBL" id="GAA3622523.1"/>
    </source>
</evidence>
<protein>
    <submittedName>
        <fullName evidence="1">Uncharacterized protein</fullName>
    </submittedName>
</protein>
<dbReference type="Proteomes" id="UP001500630">
    <property type="component" value="Unassembled WGS sequence"/>
</dbReference>
<evidence type="ECO:0000313" key="2">
    <source>
        <dbReference type="Proteomes" id="UP001500630"/>
    </source>
</evidence>
<gene>
    <name evidence="1" type="ORF">GCM10022419_130280</name>
</gene>
<keyword evidence="2" id="KW-1185">Reference proteome</keyword>
<name>A0ABP6ZYQ2_9ACTN</name>
<dbReference type="EMBL" id="BAABDQ010000067">
    <property type="protein sequence ID" value="GAA3622523.1"/>
    <property type="molecule type" value="Genomic_DNA"/>
</dbReference>
<reference evidence="2" key="1">
    <citation type="journal article" date="2019" name="Int. J. Syst. Evol. Microbiol.">
        <title>The Global Catalogue of Microorganisms (GCM) 10K type strain sequencing project: providing services to taxonomists for standard genome sequencing and annotation.</title>
        <authorList>
            <consortium name="The Broad Institute Genomics Platform"/>
            <consortium name="The Broad Institute Genome Sequencing Center for Infectious Disease"/>
            <person name="Wu L."/>
            <person name="Ma J."/>
        </authorList>
    </citation>
    <scope>NUCLEOTIDE SEQUENCE [LARGE SCALE GENOMIC DNA]</scope>
    <source>
        <strain evidence="2">JCM 17326</strain>
    </source>
</reference>
<proteinExistence type="predicted"/>
<organism evidence="1 2">
    <name type="scientific">Nonomuraea rosea</name>
    <dbReference type="NCBI Taxonomy" id="638574"/>
    <lineage>
        <taxon>Bacteria</taxon>
        <taxon>Bacillati</taxon>
        <taxon>Actinomycetota</taxon>
        <taxon>Actinomycetes</taxon>
        <taxon>Streptosporangiales</taxon>
        <taxon>Streptosporangiaceae</taxon>
        <taxon>Nonomuraea</taxon>
    </lineage>
</organism>
<comment type="caution">
    <text evidence="1">The sequence shown here is derived from an EMBL/GenBank/DDBJ whole genome shotgun (WGS) entry which is preliminary data.</text>
</comment>